<dbReference type="GO" id="GO:0005462">
    <property type="term" value="F:UDP-N-acetylglucosamine transmembrane transporter activity"/>
    <property type="evidence" value="ECO:0007669"/>
    <property type="project" value="TreeGrafter"/>
</dbReference>
<dbReference type="SUPFAM" id="SSF103481">
    <property type="entry name" value="Multidrug resistance efflux transporter EmrE"/>
    <property type="match status" value="1"/>
</dbReference>
<evidence type="ECO:0000256" key="2">
    <source>
        <dbReference type="ARBA" id="ARBA00022448"/>
    </source>
</evidence>
<evidence type="ECO:0000256" key="6">
    <source>
        <dbReference type="ARBA" id="ARBA00023136"/>
    </source>
</evidence>
<dbReference type="Pfam" id="PF08449">
    <property type="entry name" value="UAA"/>
    <property type="match status" value="2"/>
</dbReference>
<keyword evidence="3" id="KW-0762">Sugar transport</keyword>
<evidence type="ECO:0000256" key="4">
    <source>
        <dbReference type="ARBA" id="ARBA00022692"/>
    </source>
</evidence>
<reference evidence="9" key="1">
    <citation type="submission" date="2020-11" db="EMBL/GenBank/DDBJ databases">
        <authorList>
            <consortium name="DOE Joint Genome Institute"/>
            <person name="Ahrendt S."/>
            <person name="Riley R."/>
            <person name="Andreopoulos W."/>
            <person name="Labutti K."/>
            <person name="Pangilinan J."/>
            <person name="Ruiz-Duenas F.J."/>
            <person name="Barrasa J.M."/>
            <person name="Sanchez-Garcia M."/>
            <person name="Camarero S."/>
            <person name="Miyauchi S."/>
            <person name="Serrano A."/>
            <person name="Linde D."/>
            <person name="Babiker R."/>
            <person name="Drula E."/>
            <person name="Ayuso-Fernandez I."/>
            <person name="Pacheco R."/>
            <person name="Padilla G."/>
            <person name="Ferreira P."/>
            <person name="Barriuso J."/>
            <person name="Kellner H."/>
            <person name="Castanera R."/>
            <person name="Alfaro M."/>
            <person name="Ramirez L."/>
            <person name="Pisabarro A.G."/>
            <person name="Kuo A."/>
            <person name="Tritt A."/>
            <person name="Lipzen A."/>
            <person name="He G."/>
            <person name="Yan M."/>
            <person name="Ng V."/>
            <person name="Cullen D."/>
            <person name="Martin F."/>
            <person name="Rosso M.-N."/>
            <person name="Henrissat B."/>
            <person name="Hibbett D."/>
            <person name="Martinez A.T."/>
            <person name="Grigoriev I.V."/>
        </authorList>
    </citation>
    <scope>NUCLEOTIDE SEQUENCE</scope>
    <source>
        <strain evidence="9">CIRM-BRFM 674</strain>
    </source>
</reference>
<dbReference type="OrthoDB" id="999962at2759"/>
<dbReference type="GO" id="GO:0000139">
    <property type="term" value="C:Golgi membrane"/>
    <property type="evidence" value="ECO:0007669"/>
    <property type="project" value="TreeGrafter"/>
</dbReference>
<dbReference type="PANTHER" id="PTHR10778">
    <property type="entry name" value="SOLUTE CARRIER FAMILY 35 MEMBER B"/>
    <property type="match status" value="1"/>
</dbReference>
<feature type="transmembrane region" description="Helical" evidence="8">
    <location>
        <begin position="71"/>
        <end position="94"/>
    </location>
</feature>
<comment type="caution">
    <text evidence="9">The sequence shown here is derived from an EMBL/GenBank/DDBJ whole genome shotgun (WGS) entry which is preliminary data.</text>
</comment>
<evidence type="ECO:0000256" key="1">
    <source>
        <dbReference type="ARBA" id="ARBA00004127"/>
    </source>
</evidence>
<evidence type="ECO:0000256" key="3">
    <source>
        <dbReference type="ARBA" id="ARBA00022597"/>
    </source>
</evidence>
<keyword evidence="6 8" id="KW-0472">Membrane</keyword>
<accession>A0A9P5YWJ6</accession>
<gene>
    <name evidence="9" type="ORF">BDN70DRAFT_840191</name>
</gene>
<sequence length="493" mass="53035">MLSLISSWITTISLIFGGCCSNAITLEQLTLEHPKAGSVLTFFQFLVISLYGLPKFLIWTRFGPRFRPRRVPITSYLVQVALFYVISLLNNAAFAYNIPMAVHIIFRSGGLIISLVLGWLISKKKYSRTQIGSVLLVTTGVILTTLSAQISKKPISSSPPIDPYKYATGISILTLALVIGGFLGLIQDWTYTKYGRPTLTTQPASDAPASWQESMFYLHFLALPMFIPLLPDILAQLHVLNSTGSQAQFSVPIPVPSSVNLTAPFPMDIPPPFSLPHLPLHLFPLSKNASLMTITQTVSETTTAGLLNYPFLISFSIPQIYVPLLMNTITQLVCVAGVNRLTTRVSALTVTLVLVVRKAASLIISVIGVSEVGGALRGAVLRALDRLTQALLGVGRDLGVGVGTGVGADGWVAAAASNWRSFGIDAEYGLDLVGMAFVGTGTAKRPQEVNSRMMWTGAVLVLLGTVGYTIGSSRPRAGTAGVKSERKDKNKVE</sequence>
<feature type="region of interest" description="Disordered" evidence="7">
    <location>
        <begin position="474"/>
        <end position="493"/>
    </location>
</feature>
<keyword evidence="4 8" id="KW-0812">Transmembrane</keyword>
<protein>
    <submittedName>
        <fullName evidence="9">UAA-domain-containing protein</fullName>
    </submittedName>
</protein>
<comment type="subcellular location">
    <subcellularLocation>
        <location evidence="1">Endomembrane system</location>
        <topology evidence="1">Multi-pass membrane protein</topology>
    </subcellularLocation>
</comment>
<feature type="transmembrane region" description="Helical" evidence="8">
    <location>
        <begin position="453"/>
        <end position="471"/>
    </location>
</feature>
<feature type="transmembrane region" description="Helical" evidence="8">
    <location>
        <begin position="166"/>
        <end position="186"/>
    </location>
</feature>
<dbReference type="PANTHER" id="PTHR10778:SF4">
    <property type="entry name" value="NUCLEOTIDE SUGAR TRANSPORTER SLC35B4"/>
    <property type="match status" value="1"/>
</dbReference>
<dbReference type="GO" id="GO:0005464">
    <property type="term" value="F:UDP-xylose transmembrane transporter activity"/>
    <property type="evidence" value="ECO:0007669"/>
    <property type="project" value="TreeGrafter"/>
</dbReference>
<dbReference type="AlphaFoldDB" id="A0A9P5YWJ6"/>
<keyword evidence="10" id="KW-1185">Reference proteome</keyword>
<proteinExistence type="predicted"/>
<dbReference type="Proteomes" id="UP000807469">
    <property type="component" value="Unassembled WGS sequence"/>
</dbReference>
<evidence type="ECO:0000256" key="8">
    <source>
        <dbReference type="SAM" id="Phobius"/>
    </source>
</evidence>
<organism evidence="9 10">
    <name type="scientific">Pholiota conissans</name>
    <dbReference type="NCBI Taxonomy" id="109636"/>
    <lineage>
        <taxon>Eukaryota</taxon>
        <taxon>Fungi</taxon>
        <taxon>Dikarya</taxon>
        <taxon>Basidiomycota</taxon>
        <taxon>Agaricomycotina</taxon>
        <taxon>Agaricomycetes</taxon>
        <taxon>Agaricomycetidae</taxon>
        <taxon>Agaricales</taxon>
        <taxon>Agaricineae</taxon>
        <taxon>Strophariaceae</taxon>
        <taxon>Pholiota</taxon>
    </lineage>
</organism>
<keyword evidence="2" id="KW-0813">Transport</keyword>
<feature type="compositionally biased region" description="Basic and acidic residues" evidence="7">
    <location>
        <begin position="483"/>
        <end position="493"/>
    </location>
</feature>
<evidence type="ECO:0000313" key="10">
    <source>
        <dbReference type="Proteomes" id="UP000807469"/>
    </source>
</evidence>
<dbReference type="GO" id="GO:0005789">
    <property type="term" value="C:endoplasmic reticulum membrane"/>
    <property type="evidence" value="ECO:0007669"/>
    <property type="project" value="TreeGrafter"/>
</dbReference>
<name>A0A9P5YWJ6_9AGAR</name>
<feature type="transmembrane region" description="Helical" evidence="8">
    <location>
        <begin position="39"/>
        <end position="59"/>
    </location>
</feature>
<evidence type="ECO:0000256" key="5">
    <source>
        <dbReference type="ARBA" id="ARBA00022989"/>
    </source>
</evidence>
<evidence type="ECO:0000313" key="9">
    <source>
        <dbReference type="EMBL" id="KAF9475889.1"/>
    </source>
</evidence>
<dbReference type="InterPro" id="IPR013657">
    <property type="entry name" value="SCL35B1-4/HUT1"/>
</dbReference>
<keyword evidence="5 8" id="KW-1133">Transmembrane helix</keyword>
<evidence type="ECO:0000256" key="7">
    <source>
        <dbReference type="SAM" id="MobiDB-lite"/>
    </source>
</evidence>
<dbReference type="InterPro" id="IPR037185">
    <property type="entry name" value="EmrE-like"/>
</dbReference>
<feature type="transmembrane region" description="Helical" evidence="8">
    <location>
        <begin position="133"/>
        <end position="151"/>
    </location>
</feature>
<dbReference type="EMBL" id="MU155315">
    <property type="protein sequence ID" value="KAF9475889.1"/>
    <property type="molecule type" value="Genomic_DNA"/>
</dbReference>
<feature type="transmembrane region" description="Helical" evidence="8">
    <location>
        <begin position="100"/>
        <end position="121"/>
    </location>
</feature>